<comment type="caution">
    <text evidence="8">The sequence shown here is derived from an EMBL/GenBank/DDBJ whole genome shotgun (WGS) entry which is preliminary data.</text>
</comment>
<reference evidence="8 9" key="1">
    <citation type="submission" date="2019-03" db="EMBL/GenBank/DDBJ databases">
        <title>Genomic Encyclopedia of Type Strains, Phase IV (KMG-IV): sequencing the most valuable type-strain genomes for metagenomic binning, comparative biology and taxonomic classification.</title>
        <authorList>
            <person name="Goeker M."/>
        </authorList>
    </citation>
    <scope>NUCLEOTIDE SEQUENCE [LARGE SCALE GENOMIC DNA]</scope>
    <source>
        <strain evidence="8 9">DSM 100556</strain>
    </source>
</reference>
<evidence type="ECO:0000256" key="3">
    <source>
        <dbReference type="ARBA" id="ARBA00022692"/>
    </source>
</evidence>
<dbReference type="PANTHER" id="PTHR34697">
    <property type="entry name" value="PHOSPHATIDYLGLYCEROL LYSYLTRANSFERASE"/>
    <property type="match status" value="1"/>
</dbReference>
<sequence length="577" mass="66209">MIIFKLSNSLKRKIVNLAIILIIMSGIGNIIFSLPHKFKVLDFIGQHYAFFRPETMLLHRTVSTAVGFILIFLSYRLYKRMRMAWIIIVSVLPVSVLLHILTFHDYINAFTLSEVFVILVLVVSHKDFNRVSNPINLKWGFIIASISLFMVLLNTALGLLIMETHYTNIDDFMDSVIRSFQLFFYMDVSVIEPKTRAARLFGQSAIALNWISLISALFLILKPLVYQPIVSLRDREKVRNYLSLYGDNPTSYVAIEEDKKYYFGSNVEGAIVYVAAAGVAVCVGDPVCRQEDAVILLSEFISFCRQNELDICFCQTTENMLSIYKDMRFGITKYGEEAMFELESYNISGSKAAKVRQAINNANRLGIEVFEYKPREKRNKQLEEQIMDVSQEWLAFKKSGELSFLLGSIALDNPMDRRYFVAVDSQNIVQGFIVFVPFAGGEGYYSDVTRRRKEAPIGVMEKIVICAFRAMKNEGVKWGSLGLAPLANVREGEECKPITSLVLELIYEHLNNFYGFKTLHQYKRKYGPTAWEPRYLAYYPSVFTPKIAYSIIKVQNPKGVKDYILQQIKLLYQNRKV</sequence>
<feature type="transmembrane region" description="Helical" evidence="6">
    <location>
        <begin position="56"/>
        <end position="75"/>
    </location>
</feature>
<evidence type="ECO:0000256" key="5">
    <source>
        <dbReference type="ARBA" id="ARBA00023136"/>
    </source>
</evidence>
<feature type="transmembrane region" description="Helical" evidence="6">
    <location>
        <begin position="137"/>
        <end position="162"/>
    </location>
</feature>
<dbReference type="GO" id="GO:0055091">
    <property type="term" value="P:phospholipid homeostasis"/>
    <property type="evidence" value="ECO:0007669"/>
    <property type="project" value="TreeGrafter"/>
</dbReference>
<keyword evidence="2" id="KW-1003">Cell membrane</keyword>
<feature type="transmembrane region" description="Helical" evidence="6">
    <location>
        <begin position="206"/>
        <end position="225"/>
    </location>
</feature>
<dbReference type="InterPro" id="IPR051211">
    <property type="entry name" value="PG_lysyltransferase"/>
</dbReference>
<feature type="transmembrane region" description="Helical" evidence="6">
    <location>
        <begin position="14"/>
        <end position="36"/>
    </location>
</feature>
<organism evidence="8 9">
    <name type="scientific">Kineothrix alysoides</name>
    <dbReference type="NCBI Taxonomy" id="1469948"/>
    <lineage>
        <taxon>Bacteria</taxon>
        <taxon>Bacillati</taxon>
        <taxon>Bacillota</taxon>
        <taxon>Clostridia</taxon>
        <taxon>Lachnospirales</taxon>
        <taxon>Lachnospiraceae</taxon>
        <taxon>Kineothrix</taxon>
    </lineage>
</organism>
<gene>
    <name evidence="8" type="ORF">EDD76_11365</name>
</gene>
<keyword evidence="3 6" id="KW-0812">Transmembrane</keyword>
<dbReference type="Pfam" id="PF09924">
    <property type="entry name" value="LPG_synthase_C"/>
    <property type="match status" value="1"/>
</dbReference>
<keyword evidence="5 6" id="KW-0472">Membrane</keyword>
<dbReference type="EMBL" id="SLUO01000013">
    <property type="protein sequence ID" value="TCL55929.1"/>
    <property type="molecule type" value="Genomic_DNA"/>
</dbReference>
<dbReference type="AlphaFoldDB" id="A0A4R1QQ18"/>
<name>A0A4R1QQ18_9FIRM</name>
<dbReference type="STRING" id="1469948.GCA_000732725_00652"/>
<evidence type="ECO:0000313" key="9">
    <source>
        <dbReference type="Proteomes" id="UP000295718"/>
    </source>
</evidence>
<evidence type="ECO:0000256" key="4">
    <source>
        <dbReference type="ARBA" id="ARBA00022989"/>
    </source>
</evidence>
<accession>A0A4R1QQ18</accession>
<keyword evidence="8" id="KW-0808">Transferase</keyword>
<feature type="transmembrane region" description="Helical" evidence="6">
    <location>
        <begin position="82"/>
        <end position="100"/>
    </location>
</feature>
<dbReference type="InterPro" id="IPR024320">
    <property type="entry name" value="LPG_synthase_C"/>
</dbReference>
<evidence type="ECO:0000259" key="7">
    <source>
        <dbReference type="Pfam" id="PF09924"/>
    </source>
</evidence>
<feature type="domain" description="Phosphatidylglycerol lysyltransferase C-terminal" evidence="7">
    <location>
        <begin position="240"/>
        <end position="538"/>
    </location>
</feature>
<dbReference type="RefSeq" id="WP_051869269.1">
    <property type="nucleotide sequence ID" value="NZ_JPNB01000001.1"/>
</dbReference>
<dbReference type="GO" id="GO:0005886">
    <property type="term" value="C:plasma membrane"/>
    <property type="evidence" value="ECO:0007669"/>
    <property type="project" value="UniProtKB-SubCell"/>
</dbReference>
<protein>
    <submittedName>
        <fullName evidence="8">Phosphatidylglycerol lysyltransferase</fullName>
    </submittedName>
</protein>
<evidence type="ECO:0000256" key="2">
    <source>
        <dbReference type="ARBA" id="ARBA00022475"/>
    </source>
</evidence>
<evidence type="ECO:0000256" key="6">
    <source>
        <dbReference type="SAM" id="Phobius"/>
    </source>
</evidence>
<keyword evidence="9" id="KW-1185">Reference proteome</keyword>
<comment type="subcellular location">
    <subcellularLocation>
        <location evidence="1">Cell membrane</location>
        <topology evidence="1">Multi-pass membrane protein</topology>
    </subcellularLocation>
</comment>
<evidence type="ECO:0000313" key="8">
    <source>
        <dbReference type="EMBL" id="TCL55929.1"/>
    </source>
</evidence>
<keyword evidence="4 6" id="KW-1133">Transmembrane helix</keyword>
<dbReference type="PANTHER" id="PTHR34697:SF2">
    <property type="entry name" value="PHOSPHATIDYLGLYCEROL LYSYLTRANSFERASE"/>
    <property type="match status" value="1"/>
</dbReference>
<evidence type="ECO:0000256" key="1">
    <source>
        <dbReference type="ARBA" id="ARBA00004651"/>
    </source>
</evidence>
<dbReference type="GO" id="GO:0016755">
    <property type="term" value="F:aminoacyltransferase activity"/>
    <property type="evidence" value="ECO:0007669"/>
    <property type="project" value="TreeGrafter"/>
</dbReference>
<dbReference type="Proteomes" id="UP000295718">
    <property type="component" value="Unassembled WGS sequence"/>
</dbReference>
<proteinExistence type="predicted"/>